<dbReference type="PANTHER" id="PTHR31645:SF20">
    <property type="entry name" value="METAL-NICOTIANAMINE TRANSPORTER YSL7"/>
    <property type="match status" value="1"/>
</dbReference>
<accession>A0AAV3RCI6</accession>
<gene>
    <name evidence="8" type="ORF">LIER_41543</name>
</gene>
<evidence type="ECO:0000313" key="9">
    <source>
        <dbReference type="Proteomes" id="UP001454036"/>
    </source>
</evidence>
<comment type="caution">
    <text evidence="8">The sequence shown here is derived from an EMBL/GenBank/DDBJ whole genome shotgun (WGS) entry which is preliminary data.</text>
</comment>
<evidence type="ECO:0000256" key="6">
    <source>
        <dbReference type="ARBA" id="ARBA00023136"/>
    </source>
</evidence>
<comment type="subcellular location">
    <subcellularLocation>
        <location evidence="1">Membrane</location>
        <topology evidence="1">Multi-pass membrane protein</topology>
    </subcellularLocation>
</comment>
<evidence type="ECO:0000256" key="2">
    <source>
        <dbReference type="ARBA" id="ARBA00010276"/>
    </source>
</evidence>
<evidence type="ECO:0000256" key="5">
    <source>
        <dbReference type="ARBA" id="ARBA00022989"/>
    </source>
</evidence>
<evidence type="ECO:0000256" key="3">
    <source>
        <dbReference type="ARBA" id="ARBA00022448"/>
    </source>
</evidence>
<dbReference type="GO" id="GO:0016020">
    <property type="term" value="C:membrane"/>
    <property type="evidence" value="ECO:0007669"/>
    <property type="project" value="UniProtKB-SubCell"/>
</dbReference>
<dbReference type="GO" id="GO:0035673">
    <property type="term" value="F:oligopeptide transmembrane transporter activity"/>
    <property type="evidence" value="ECO:0007669"/>
    <property type="project" value="InterPro"/>
</dbReference>
<name>A0AAV3RCI6_LITER</name>
<keyword evidence="6 7" id="KW-0472">Membrane</keyword>
<keyword evidence="9" id="KW-1185">Reference proteome</keyword>
<dbReference type="InterPro" id="IPR004813">
    <property type="entry name" value="OPT"/>
</dbReference>
<dbReference type="InterPro" id="IPR045035">
    <property type="entry name" value="YSL-like"/>
</dbReference>
<dbReference type="PANTHER" id="PTHR31645">
    <property type="entry name" value="OLIGOPEPTIDE TRANSPORTER YGL114W-RELATED"/>
    <property type="match status" value="1"/>
</dbReference>
<keyword evidence="4 7" id="KW-0812">Transmembrane</keyword>
<feature type="transmembrane region" description="Helical" evidence="7">
    <location>
        <begin position="6"/>
        <end position="27"/>
    </location>
</feature>
<dbReference type="EMBL" id="BAABME010026231">
    <property type="protein sequence ID" value="GAA0173529.1"/>
    <property type="molecule type" value="Genomic_DNA"/>
</dbReference>
<comment type="similarity">
    <text evidence="2">Belongs to the YSL (TC 2.A.67.2) family.</text>
</comment>
<dbReference type="Pfam" id="PF03169">
    <property type="entry name" value="OPT"/>
    <property type="match status" value="1"/>
</dbReference>
<keyword evidence="3" id="KW-0813">Transport</keyword>
<evidence type="ECO:0000313" key="8">
    <source>
        <dbReference type="EMBL" id="GAA0173529.1"/>
    </source>
</evidence>
<evidence type="ECO:0000256" key="1">
    <source>
        <dbReference type="ARBA" id="ARBA00004141"/>
    </source>
</evidence>
<proteinExistence type="inferred from homology"/>
<evidence type="ECO:0000256" key="4">
    <source>
        <dbReference type="ARBA" id="ARBA00022692"/>
    </source>
</evidence>
<keyword evidence="5 7" id="KW-1133">Transmembrane helix</keyword>
<dbReference type="Proteomes" id="UP001454036">
    <property type="component" value="Unassembled WGS sequence"/>
</dbReference>
<reference evidence="8 9" key="1">
    <citation type="submission" date="2024-01" db="EMBL/GenBank/DDBJ databases">
        <title>The complete chloroplast genome sequence of Lithospermum erythrorhizon: insights into the phylogenetic relationship among Boraginaceae species and the maternal lineages of purple gromwells.</title>
        <authorList>
            <person name="Okada T."/>
            <person name="Watanabe K."/>
        </authorList>
    </citation>
    <scope>NUCLEOTIDE SEQUENCE [LARGE SCALE GENOMIC DNA]</scope>
</reference>
<sequence>MCMAIPFYLGGYLAIDMCIGRLVLFLWQRKNKKQADEFAPAVASGLICGDSLWGVPAAILSLANVNPPICMTFLSASDYVKVDKFGHC</sequence>
<protein>
    <submittedName>
        <fullName evidence="8">Transporter</fullName>
    </submittedName>
</protein>
<organism evidence="8 9">
    <name type="scientific">Lithospermum erythrorhizon</name>
    <name type="common">Purple gromwell</name>
    <name type="synonym">Lithospermum officinale var. erythrorhizon</name>
    <dbReference type="NCBI Taxonomy" id="34254"/>
    <lineage>
        <taxon>Eukaryota</taxon>
        <taxon>Viridiplantae</taxon>
        <taxon>Streptophyta</taxon>
        <taxon>Embryophyta</taxon>
        <taxon>Tracheophyta</taxon>
        <taxon>Spermatophyta</taxon>
        <taxon>Magnoliopsida</taxon>
        <taxon>eudicotyledons</taxon>
        <taxon>Gunneridae</taxon>
        <taxon>Pentapetalae</taxon>
        <taxon>asterids</taxon>
        <taxon>lamiids</taxon>
        <taxon>Boraginales</taxon>
        <taxon>Boraginaceae</taxon>
        <taxon>Boraginoideae</taxon>
        <taxon>Lithospermeae</taxon>
        <taxon>Lithospermum</taxon>
    </lineage>
</organism>
<evidence type="ECO:0000256" key="7">
    <source>
        <dbReference type="SAM" id="Phobius"/>
    </source>
</evidence>
<dbReference type="AlphaFoldDB" id="A0AAV3RCI6"/>